<dbReference type="PANTHER" id="PTHR30008">
    <property type="entry name" value="EXODEOXYRIBONUCLEASE 7 LARGE SUBUNIT"/>
    <property type="match status" value="1"/>
</dbReference>
<comment type="subunit">
    <text evidence="5">Heterooligomer composed of large and small subunits.</text>
</comment>
<comment type="catalytic activity">
    <reaction evidence="5 6">
        <text>Exonucleolytic cleavage in either 5'- to 3'- or 3'- to 5'-direction to yield nucleoside 5'-phosphates.</text>
        <dbReference type="EC" id="3.1.11.6"/>
    </reaction>
</comment>
<dbReference type="GO" id="GO:0005737">
    <property type="term" value="C:cytoplasm"/>
    <property type="evidence" value="ECO:0007669"/>
    <property type="project" value="UniProtKB-SubCell"/>
</dbReference>
<comment type="similarity">
    <text evidence="5 6">Belongs to the XseA family.</text>
</comment>
<keyword evidence="2 5" id="KW-0540">Nuclease</keyword>
<dbReference type="InterPro" id="IPR020579">
    <property type="entry name" value="Exonuc_VII_lsu_C"/>
</dbReference>
<evidence type="ECO:0000256" key="1">
    <source>
        <dbReference type="ARBA" id="ARBA00022490"/>
    </source>
</evidence>
<evidence type="ECO:0000259" key="8">
    <source>
        <dbReference type="Pfam" id="PF13742"/>
    </source>
</evidence>
<comment type="function">
    <text evidence="5">Bidirectionally degrades single-stranded DNA into large acid-insoluble oligonucleotides, which are then degraded further into small acid-soluble oligonucleotides.</text>
</comment>
<dbReference type="Pfam" id="PF02601">
    <property type="entry name" value="Exonuc_VII_L"/>
    <property type="match status" value="1"/>
</dbReference>
<evidence type="ECO:0000256" key="2">
    <source>
        <dbReference type="ARBA" id="ARBA00022722"/>
    </source>
</evidence>
<dbReference type="CDD" id="cd04489">
    <property type="entry name" value="ExoVII_LU_OBF"/>
    <property type="match status" value="1"/>
</dbReference>
<keyword evidence="4 5" id="KW-0269">Exonuclease</keyword>
<dbReference type="NCBIfam" id="TIGR00237">
    <property type="entry name" value="xseA"/>
    <property type="match status" value="1"/>
</dbReference>
<dbReference type="GO" id="GO:0008855">
    <property type="term" value="F:exodeoxyribonuclease VII activity"/>
    <property type="evidence" value="ECO:0007669"/>
    <property type="project" value="UniProtKB-UniRule"/>
</dbReference>
<sequence>MGGPFATEAPASDALGVSEAMGLAKTALESFTVKIVGEVSEVSVKPGYKAAYFTIKDAKSALPCMMWNNRYAASGVQLQMGMLVEVVGRFTLYVAKGRMNFDVSSIQVAGQGDLRIRVANLARKLEAEGLMARERKRPIPKYPERIGVVTSPRGAAVHDVMRTLRRRFPIADVLLAGVPVEGERAPSHIIQGIEAVAAAGAEVVLVVRGGGSYEDLMPFNDEQLARAIAACPVPVVTGIGHEPDNSIADMVSDFRASTPTAAAETVSPSREYLQNAFSIRSKALADRVSSRIEFASAHLARVETRPVFSDTMQLFAGDALSIDHFENRLRAGLGEAVSRRERDVAIRGDAIARQGRDLLDRREREIALAAARLSDLSPLNVIARGYSITRNAAGSVVRSVSQVETGERLEVTVADGVVACEAVGVGRDGSPKPPIS</sequence>
<name>A0A0A8B3B5_9ACTN</name>
<evidence type="ECO:0000256" key="3">
    <source>
        <dbReference type="ARBA" id="ARBA00022801"/>
    </source>
</evidence>
<evidence type="ECO:0000259" key="7">
    <source>
        <dbReference type="Pfam" id="PF02601"/>
    </source>
</evidence>
<dbReference type="OrthoDB" id="9802795at2"/>
<organism evidence="9 10">
    <name type="scientific">Berryella intestinalis</name>
    <dbReference type="NCBI Taxonomy" id="1531429"/>
    <lineage>
        <taxon>Bacteria</taxon>
        <taxon>Bacillati</taxon>
        <taxon>Actinomycetota</taxon>
        <taxon>Coriobacteriia</taxon>
        <taxon>Eggerthellales</taxon>
        <taxon>Eggerthellaceae</taxon>
        <taxon>Berryella</taxon>
    </lineage>
</organism>
<proteinExistence type="inferred from homology"/>
<dbReference type="InterPro" id="IPR003753">
    <property type="entry name" value="Exonuc_VII_L"/>
</dbReference>
<evidence type="ECO:0000313" key="10">
    <source>
        <dbReference type="Proteomes" id="UP000031121"/>
    </source>
</evidence>
<reference evidence="10" key="1">
    <citation type="submission" date="2014-08" db="EMBL/GenBank/DDBJ databases">
        <title>Coriobacteriaceae sp. complete genome.</title>
        <authorList>
            <person name="Looft T."/>
            <person name="Bayles D.O."/>
            <person name="Stanton T.B."/>
        </authorList>
    </citation>
    <scope>NUCLEOTIDE SEQUENCE [LARGE SCALE GENOMIC DNA]</scope>
    <source>
        <strain evidence="10">68-1-3</strain>
    </source>
</reference>
<dbReference type="GO" id="GO:0003676">
    <property type="term" value="F:nucleic acid binding"/>
    <property type="evidence" value="ECO:0007669"/>
    <property type="project" value="InterPro"/>
</dbReference>
<keyword evidence="3 5" id="KW-0378">Hydrolase</keyword>
<dbReference type="GO" id="GO:0006308">
    <property type="term" value="P:DNA catabolic process"/>
    <property type="evidence" value="ECO:0007669"/>
    <property type="project" value="UniProtKB-UniRule"/>
</dbReference>
<dbReference type="Proteomes" id="UP000031121">
    <property type="component" value="Chromosome"/>
</dbReference>
<comment type="subcellular location">
    <subcellularLocation>
        <location evidence="5 6">Cytoplasm</location>
    </subcellularLocation>
</comment>
<keyword evidence="10" id="KW-1185">Reference proteome</keyword>
<reference evidence="9 10" key="2">
    <citation type="journal article" date="2015" name="Genome Announc.">
        <title>Complete Genome Sequence of Coriobacteriaceae Strain 68-1-3, a Novel Mucus-Degrading Isolate from the Swine Intestinal Tract.</title>
        <authorList>
            <person name="Looft T."/>
            <person name="Bayles D.O."/>
            <person name="Alt D.P."/>
            <person name="Stanton T.B."/>
        </authorList>
    </citation>
    <scope>NUCLEOTIDE SEQUENCE [LARGE SCALE GENOMIC DNA]</scope>
    <source>
        <strain evidence="9 10">68-1-3</strain>
    </source>
</reference>
<dbReference type="PANTHER" id="PTHR30008:SF0">
    <property type="entry name" value="EXODEOXYRIBONUCLEASE 7 LARGE SUBUNIT"/>
    <property type="match status" value="1"/>
</dbReference>
<dbReference type="HOGENOM" id="CLU_023625_2_2_11"/>
<gene>
    <name evidence="5" type="primary">xseA</name>
    <name evidence="9" type="ORF">JI75_03645</name>
</gene>
<dbReference type="GO" id="GO:0009318">
    <property type="term" value="C:exodeoxyribonuclease VII complex"/>
    <property type="evidence" value="ECO:0007669"/>
    <property type="project" value="UniProtKB-UniRule"/>
</dbReference>
<dbReference type="EMBL" id="CP009302">
    <property type="protein sequence ID" value="AJC11895.1"/>
    <property type="molecule type" value="Genomic_DNA"/>
</dbReference>
<evidence type="ECO:0000256" key="4">
    <source>
        <dbReference type="ARBA" id="ARBA00022839"/>
    </source>
</evidence>
<protein>
    <recommendedName>
        <fullName evidence="5">Exodeoxyribonuclease 7 large subunit</fullName>
        <ecNumber evidence="5">3.1.11.6</ecNumber>
    </recommendedName>
    <alternativeName>
        <fullName evidence="5">Exodeoxyribonuclease VII large subunit</fullName>
        <shortName evidence="5">Exonuclease VII large subunit</shortName>
    </alternativeName>
</protein>
<evidence type="ECO:0000256" key="5">
    <source>
        <dbReference type="HAMAP-Rule" id="MF_00378"/>
    </source>
</evidence>
<keyword evidence="1 5" id="KW-0963">Cytoplasm</keyword>
<dbReference type="HAMAP" id="MF_00378">
    <property type="entry name" value="Exonuc_7_L"/>
    <property type="match status" value="1"/>
</dbReference>
<evidence type="ECO:0000313" key="9">
    <source>
        <dbReference type="EMBL" id="AJC11895.1"/>
    </source>
</evidence>
<dbReference type="Pfam" id="PF13742">
    <property type="entry name" value="tRNA_anti_2"/>
    <property type="match status" value="1"/>
</dbReference>
<dbReference type="AlphaFoldDB" id="A0A0A8B3B5"/>
<accession>A0A0A8B3B5</accession>
<dbReference type="EC" id="3.1.11.6" evidence="5"/>
<evidence type="ECO:0000256" key="6">
    <source>
        <dbReference type="RuleBase" id="RU004355"/>
    </source>
</evidence>
<dbReference type="InterPro" id="IPR025824">
    <property type="entry name" value="OB-fold_nuc-bd_dom"/>
</dbReference>
<dbReference type="KEGG" id="cbac:JI75_03645"/>
<feature type="domain" description="OB-fold nucleic acid binding" evidence="8">
    <location>
        <begin position="17"/>
        <end position="107"/>
    </location>
</feature>
<feature type="domain" description="Exonuclease VII large subunit C-terminal" evidence="7">
    <location>
        <begin position="130"/>
        <end position="420"/>
    </location>
</feature>
<dbReference type="STRING" id="1531429.JI75_03645"/>